<dbReference type="EMBL" id="JARZHI010000016">
    <property type="protein sequence ID" value="MDI1431797.1"/>
    <property type="molecule type" value="Genomic_DNA"/>
</dbReference>
<proteinExistence type="predicted"/>
<dbReference type="Proteomes" id="UP001160301">
    <property type="component" value="Unassembled WGS sequence"/>
</dbReference>
<organism evidence="3 4">
    <name type="scientific">Polyangium sorediatum</name>
    <dbReference type="NCBI Taxonomy" id="889274"/>
    <lineage>
        <taxon>Bacteria</taxon>
        <taxon>Pseudomonadati</taxon>
        <taxon>Myxococcota</taxon>
        <taxon>Polyangia</taxon>
        <taxon>Polyangiales</taxon>
        <taxon>Polyangiaceae</taxon>
        <taxon>Polyangium</taxon>
    </lineage>
</organism>
<sequence>MNHRLHFGSIAILSVLFAACGLGSYQPPTGNGGEGGEGAGGGGTGGNGNGGSGTVTSSGVGGSGNGGNGGSGGSGGSMPTCNDGKPGCVQHCDSDVVVEPFCKGSTWVCPMGTISRDICKSAGGCCANVDPQCPEETRCINGRCKERLSFPSCFIDNDCPTSMPYCIGAQVCACMAECILSDTPGTCMPQ</sequence>
<feature type="signal peptide" evidence="2">
    <location>
        <begin position="1"/>
        <end position="18"/>
    </location>
</feature>
<evidence type="ECO:0000313" key="4">
    <source>
        <dbReference type="Proteomes" id="UP001160301"/>
    </source>
</evidence>
<accession>A0ABT6NU05</accession>
<evidence type="ECO:0000256" key="2">
    <source>
        <dbReference type="SAM" id="SignalP"/>
    </source>
</evidence>
<keyword evidence="2" id="KW-0732">Signal</keyword>
<evidence type="ECO:0008006" key="5">
    <source>
        <dbReference type="Google" id="ProtNLM"/>
    </source>
</evidence>
<gene>
    <name evidence="3" type="ORF">QHF89_20035</name>
</gene>
<feature type="chain" id="PRO_5045054316" description="PE-PGRS family protein" evidence="2">
    <location>
        <begin position="19"/>
        <end position="190"/>
    </location>
</feature>
<dbReference type="RefSeq" id="WP_136966364.1">
    <property type="nucleotide sequence ID" value="NZ_JARZHI010000016.1"/>
</dbReference>
<dbReference type="PROSITE" id="PS51257">
    <property type="entry name" value="PROKAR_LIPOPROTEIN"/>
    <property type="match status" value="1"/>
</dbReference>
<name>A0ABT6NU05_9BACT</name>
<comment type="caution">
    <text evidence="3">The sequence shown here is derived from an EMBL/GenBank/DDBJ whole genome shotgun (WGS) entry which is preliminary data.</text>
</comment>
<reference evidence="3 4" key="1">
    <citation type="submission" date="2023-04" db="EMBL/GenBank/DDBJ databases">
        <title>The genome sequence of Polyangium sorediatum DSM14670.</title>
        <authorList>
            <person name="Zhang X."/>
        </authorList>
    </citation>
    <scope>NUCLEOTIDE SEQUENCE [LARGE SCALE GENOMIC DNA]</scope>
    <source>
        <strain evidence="3 4">DSM 14670</strain>
    </source>
</reference>
<protein>
    <recommendedName>
        <fullName evidence="5">PE-PGRS family protein</fullName>
    </recommendedName>
</protein>
<evidence type="ECO:0000313" key="3">
    <source>
        <dbReference type="EMBL" id="MDI1431797.1"/>
    </source>
</evidence>
<feature type="region of interest" description="Disordered" evidence="1">
    <location>
        <begin position="31"/>
        <end position="71"/>
    </location>
</feature>
<evidence type="ECO:0000256" key="1">
    <source>
        <dbReference type="SAM" id="MobiDB-lite"/>
    </source>
</evidence>
<keyword evidence="4" id="KW-1185">Reference proteome</keyword>